<evidence type="ECO:0000256" key="1">
    <source>
        <dbReference type="SAM" id="Coils"/>
    </source>
</evidence>
<proteinExistence type="predicted"/>
<keyword evidence="4" id="KW-1185">Reference proteome</keyword>
<dbReference type="InterPro" id="IPR025139">
    <property type="entry name" value="DUF4062"/>
</dbReference>
<reference evidence="3" key="1">
    <citation type="submission" date="2024-06" db="EMBL/GenBank/DDBJ databases">
        <authorList>
            <person name="Campbell A.G."/>
        </authorList>
    </citation>
    <scope>NUCLEOTIDE SEQUENCE</scope>
    <source>
        <strain evidence="3">EM17</strain>
    </source>
</reference>
<evidence type="ECO:0000259" key="2">
    <source>
        <dbReference type="Pfam" id="PF13271"/>
    </source>
</evidence>
<dbReference type="Pfam" id="PF13271">
    <property type="entry name" value="DUF4062"/>
    <property type="match status" value="1"/>
</dbReference>
<accession>A0ABV1R454</accession>
<keyword evidence="1" id="KW-0175">Coiled coil</keyword>
<evidence type="ECO:0000313" key="4">
    <source>
        <dbReference type="Proteomes" id="UP001432995"/>
    </source>
</evidence>
<comment type="caution">
    <text evidence="3">The sequence shown here is derived from an EMBL/GenBank/DDBJ whole genome shotgun (WGS) entry which is preliminary data.</text>
</comment>
<feature type="coiled-coil region" evidence="1">
    <location>
        <begin position="170"/>
        <end position="197"/>
    </location>
</feature>
<protein>
    <submittedName>
        <fullName evidence="3">DUF4062 domain-containing protein</fullName>
    </submittedName>
</protein>
<dbReference type="EMBL" id="JBELQD010000015">
    <property type="protein sequence ID" value="MER2289629.1"/>
    <property type="molecule type" value="Genomic_DNA"/>
</dbReference>
<dbReference type="RefSeq" id="WP_350378839.1">
    <property type="nucleotide sequence ID" value="NZ_JBELQD010000015.1"/>
</dbReference>
<evidence type="ECO:0000313" key="3">
    <source>
        <dbReference type="EMBL" id="MER2289629.1"/>
    </source>
</evidence>
<gene>
    <name evidence="3" type="ORF">ABS770_15275</name>
</gene>
<organism evidence="3 4">
    <name type="scientific">Methylobacterium brachiatum</name>
    <dbReference type="NCBI Taxonomy" id="269660"/>
    <lineage>
        <taxon>Bacteria</taxon>
        <taxon>Pseudomonadati</taxon>
        <taxon>Pseudomonadota</taxon>
        <taxon>Alphaproteobacteria</taxon>
        <taxon>Hyphomicrobiales</taxon>
        <taxon>Methylobacteriaceae</taxon>
        <taxon>Methylobacterium</taxon>
    </lineage>
</organism>
<feature type="domain" description="DUF4062" evidence="2">
    <location>
        <begin position="6"/>
        <end position="87"/>
    </location>
</feature>
<name>A0ABV1R454_9HYPH</name>
<dbReference type="Proteomes" id="UP001432995">
    <property type="component" value="Unassembled WGS sequence"/>
</dbReference>
<sequence length="327" mass="37847">MDKKYQIFVSSTFRDLKSERLLIAKSILDLGHIPAAMEYFPAIDEEQLQYIKRVIDQCDYYILVLAGKYGSQDKRGVSYTELEYEYALSKNKFVLGFPYHDISKLPREATEDDPKTITKLKNFREKLMKARLVRPWEDDRDLDNKVTKALAVAFNEFPQNGWVRTPENSNEDLLSDLNNLRKENEKLRTEVKNLNSKTQPMIENLADLDDETSTKIDLLYGNGTPYRTFGLKCSWRYIFNLFSTSIKLAQNPQQVRQQFAINISEDNPQIMKEKESYMRVSISDIEYNKIIVQFIALGLVKETTNKSHALTDSGNSTYISSIAAIKK</sequence>